<dbReference type="InterPro" id="IPR004408">
    <property type="entry name" value="Biotin_CoA_COase_ligase"/>
</dbReference>
<dbReference type="Gene3D" id="3.30.930.10">
    <property type="entry name" value="Bira Bifunctional Protein, Domain 2"/>
    <property type="match status" value="1"/>
</dbReference>
<dbReference type="EMBL" id="OJIN01000101">
    <property type="protein sequence ID" value="SPD73508.1"/>
    <property type="molecule type" value="Genomic_DNA"/>
</dbReference>
<evidence type="ECO:0000259" key="2">
    <source>
        <dbReference type="PROSITE" id="PS51733"/>
    </source>
</evidence>
<dbReference type="GO" id="GO:0004077">
    <property type="term" value="F:biotin--[biotin carboxyl-carrier protein] ligase activity"/>
    <property type="evidence" value="ECO:0007669"/>
    <property type="project" value="UniProtKB-EC"/>
</dbReference>
<dbReference type="NCBIfam" id="TIGR00121">
    <property type="entry name" value="birA_ligase"/>
    <property type="match status" value="1"/>
</dbReference>
<dbReference type="InterPro" id="IPR008988">
    <property type="entry name" value="Transcriptional_repressor_C"/>
</dbReference>
<dbReference type="Pfam" id="PF03099">
    <property type="entry name" value="BPL_LplA_LipB"/>
    <property type="match status" value="1"/>
</dbReference>
<dbReference type="Gene3D" id="2.30.30.100">
    <property type="match status" value="1"/>
</dbReference>
<gene>
    <name evidence="3" type="ORF">PITCH_A190084</name>
</gene>
<dbReference type="EC" id="6.3.4.15" evidence="3"/>
<dbReference type="InterPro" id="IPR045864">
    <property type="entry name" value="aa-tRNA-synth_II/BPL/LPL"/>
</dbReference>
<organism evidence="3">
    <name type="scientific">uncultured Desulfobacterium sp</name>
    <dbReference type="NCBI Taxonomy" id="201089"/>
    <lineage>
        <taxon>Bacteria</taxon>
        <taxon>Pseudomonadati</taxon>
        <taxon>Thermodesulfobacteriota</taxon>
        <taxon>Desulfobacteria</taxon>
        <taxon>Desulfobacterales</taxon>
        <taxon>Desulfobacteriaceae</taxon>
        <taxon>Desulfobacterium</taxon>
        <taxon>environmental samples</taxon>
    </lineage>
</organism>
<keyword evidence="1 3" id="KW-0436">Ligase</keyword>
<name>A0A445MVM1_9BACT</name>
<dbReference type="InterPro" id="IPR004143">
    <property type="entry name" value="BPL_LPL_catalytic"/>
</dbReference>
<reference evidence="3" key="1">
    <citation type="submission" date="2018-01" db="EMBL/GenBank/DDBJ databases">
        <authorList>
            <person name="Regsiter A."/>
            <person name="William W."/>
        </authorList>
    </citation>
    <scope>NUCLEOTIDE SEQUENCE</scope>
    <source>
        <strain evidence="3">TRIP AH-1</strain>
    </source>
</reference>
<evidence type="ECO:0000313" key="3">
    <source>
        <dbReference type="EMBL" id="SPD73508.1"/>
    </source>
</evidence>
<dbReference type="PROSITE" id="PS51733">
    <property type="entry name" value="BPL_LPL_CATALYTIC"/>
    <property type="match status" value="1"/>
</dbReference>
<dbReference type="GO" id="GO:0005737">
    <property type="term" value="C:cytoplasm"/>
    <property type="evidence" value="ECO:0007669"/>
    <property type="project" value="TreeGrafter"/>
</dbReference>
<accession>A0A445MVM1</accession>
<protein>
    <submittedName>
        <fullName evidence="3">Biotin--(Acetyl-CoA-carboxylase) ligase</fullName>
        <ecNumber evidence="3">6.3.4.15</ecNumber>
    </submittedName>
</protein>
<evidence type="ECO:0000256" key="1">
    <source>
        <dbReference type="ARBA" id="ARBA00022598"/>
    </source>
</evidence>
<dbReference type="SUPFAM" id="SSF50037">
    <property type="entry name" value="C-terminal domain of transcriptional repressors"/>
    <property type="match status" value="1"/>
</dbReference>
<dbReference type="PANTHER" id="PTHR12835">
    <property type="entry name" value="BIOTIN PROTEIN LIGASE"/>
    <property type="match status" value="1"/>
</dbReference>
<dbReference type="PANTHER" id="PTHR12835:SF5">
    <property type="entry name" value="BIOTIN--PROTEIN LIGASE"/>
    <property type="match status" value="1"/>
</dbReference>
<feature type="domain" description="BPL/LPL catalytic" evidence="2">
    <location>
        <begin position="25"/>
        <end position="205"/>
    </location>
</feature>
<sequence length="272" mass="30340">MRKPKELERQPLQTDYISSKLGASPFAGNLLWYDTIGSTNAITKSLAANGAPDNTVVVAEQQSQGRGRMGRSWLSEGNVNLLLSVLIRPQVPAEDAFSLTMAFALAVSYAAEAVCDLRVMIKWPNDLYLEGKKLGGILTEFSVSGPFVDYMILGLGLNVNWRPADDVPVLYETTSLLEASGRYVDREWLLIELLKRFDSFYQDGKLSDLNEVYEAWNRRSMLFNNKVEIEMAGERVKGKAIRIDRKGALIVLDDRGVEHRVLNGDVSVINHA</sequence>
<dbReference type="AlphaFoldDB" id="A0A445MVM1"/>
<proteinExistence type="predicted"/>
<dbReference type="CDD" id="cd16442">
    <property type="entry name" value="BPL"/>
    <property type="match status" value="1"/>
</dbReference>
<dbReference type="SUPFAM" id="SSF55681">
    <property type="entry name" value="Class II aaRS and biotin synthetases"/>
    <property type="match status" value="1"/>
</dbReference>